<dbReference type="FunFam" id="3.40.50.300:FF:000053">
    <property type="entry name" value="Signal recognition particle receptor FtsY"/>
    <property type="match status" value="1"/>
</dbReference>
<dbReference type="PROSITE" id="PS00300">
    <property type="entry name" value="SRP54"/>
    <property type="match status" value="1"/>
</dbReference>
<evidence type="ECO:0000256" key="9">
    <source>
        <dbReference type="HAMAP-Rule" id="MF_00920"/>
    </source>
</evidence>
<dbReference type="PANTHER" id="PTHR43134">
    <property type="entry name" value="SIGNAL RECOGNITION PARTICLE RECEPTOR SUBUNIT ALPHA"/>
    <property type="match status" value="1"/>
</dbReference>
<dbReference type="SMART" id="SM00963">
    <property type="entry name" value="SRP54_N"/>
    <property type="match status" value="1"/>
</dbReference>
<dbReference type="GO" id="GO:0003924">
    <property type="term" value="F:GTPase activity"/>
    <property type="evidence" value="ECO:0007669"/>
    <property type="project" value="UniProtKB-UniRule"/>
</dbReference>
<dbReference type="GO" id="GO:0005737">
    <property type="term" value="C:cytoplasm"/>
    <property type="evidence" value="ECO:0007669"/>
    <property type="project" value="UniProtKB-SubCell"/>
</dbReference>
<dbReference type="Gene3D" id="1.20.120.140">
    <property type="entry name" value="Signal recognition particle SRP54, nucleotide-binding domain"/>
    <property type="match status" value="1"/>
</dbReference>
<dbReference type="Proteomes" id="UP000525652">
    <property type="component" value="Unassembled WGS sequence"/>
</dbReference>
<keyword evidence="1 9" id="KW-1003">Cell membrane</keyword>
<dbReference type="EC" id="3.6.5.4" evidence="9"/>
<name>A0A7X1B121_9BACT</name>
<reference evidence="11 12" key="1">
    <citation type="submission" date="2020-07" db="EMBL/GenBank/DDBJ databases">
        <authorList>
            <person name="Feng X."/>
        </authorList>
    </citation>
    <scope>NUCLEOTIDE SEQUENCE [LARGE SCALE GENOMIC DNA]</scope>
    <source>
        <strain evidence="11 12">JCM14086</strain>
    </source>
</reference>
<feature type="binding site" evidence="9">
    <location>
        <begin position="113"/>
        <end position="120"/>
    </location>
    <ligand>
        <name>GTP</name>
        <dbReference type="ChEBI" id="CHEBI:37565"/>
    </ligand>
</feature>
<comment type="caution">
    <text evidence="11">The sequence shown here is derived from an EMBL/GenBank/DDBJ whole genome shotgun (WGS) entry which is preliminary data.</text>
</comment>
<dbReference type="InterPro" id="IPR004390">
    <property type="entry name" value="SR_rcpt_FtsY"/>
</dbReference>
<dbReference type="SUPFAM" id="SSF47364">
    <property type="entry name" value="Domain of the SRP/SRP receptor G-proteins"/>
    <property type="match status" value="1"/>
</dbReference>
<comment type="subcellular location">
    <subcellularLocation>
        <location evidence="9">Cell membrane</location>
        <topology evidence="9">Peripheral membrane protein</topology>
        <orientation evidence="9">Cytoplasmic side</orientation>
    </subcellularLocation>
    <subcellularLocation>
        <location evidence="9">Cytoplasm</location>
    </subcellularLocation>
</comment>
<dbReference type="InterPro" id="IPR000897">
    <property type="entry name" value="SRP54_GTPase_dom"/>
</dbReference>
<dbReference type="SUPFAM" id="SSF52540">
    <property type="entry name" value="P-loop containing nucleoside triphosphate hydrolases"/>
    <property type="match status" value="1"/>
</dbReference>
<dbReference type="InterPro" id="IPR013822">
    <property type="entry name" value="Signal_recog_particl_SRP54_hlx"/>
</dbReference>
<protein>
    <recommendedName>
        <fullName evidence="9">Signal recognition particle receptor FtsY</fullName>
        <shortName evidence="9">SRP receptor</shortName>
        <ecNumber evidence="9">3.6.5.4</ecNumber>
    </recommendedName>
</protein>
<feature type="binding site" evidence="9">
    <location>
        <begin position="195"/>
        <end position="199"/>
    </location>
    <ligand>
        <name>GTP</name>
        <dbReference type="ChEBI" id="CHEBI:37565"/>
    </ligand>
</feature>
<keyword evidence="3 9" id="KW-0547">Nucleotide-binding</keyword>
<keyword evidence="2 9" id="KW-0963">Cytoplasm</keyword>
<dbReference type="AlphaFoldDB" id="A0A7X1B121"/>
<comment type="function">
    <text evidence="9">Involved in targeting and insertion of nascent membrane proteins into the cytoplasmic membrane. Acts as a receptor for the complex formed by the signal recognition particle (SRP) and the ribosome-nascent chain (RNC).</text>
</comment>
<dbReference type="InterPro" id="IPR042101">
    <property type="entry name" value="SRP54_N_sf"/>
</dbReference>
<dbReference type="InterPro" id="IPR027417">
    <property type="entry name" value="P-loop_NTPase"/>
</dbReference>
<evidence type="ECO:0000256" key="3">
    <source>
        <dbReference type="ARBA" id="ARBA00022741"/>
    </source>
</evidence>
<feature type="binding site" evidence="9">
    <location>
        <begin position="259"/>
        <end position="262"/>
    </location>
    <ligand>
        <name>GTP</name>
        <dbReference type="ChEBI" id="CHEBI:37565"/>
    </ligand>
</feature>
<dbReference type="PANTHER" id="PTHR43134:SF1">
    <property type="entry name" value="SIGNAL RECOGNITION PARTICLE RECEPTOR SUBUNIT ALPHA"/>
    <property type="match status" value="1"/>
</dbReference>
<evidence type="ECO:0000259" key="10">
    <source>
        <dbReference type="PROSITE" id="PS00300"/>
    </source>
</evidence>
<keyword evidence="6 9" id="KW-0472">Membrane</keyword>
<keyword evidence="4 9" id="KW-0378">Hydrolase</keyword>
<keyword evidence="12" id="KW-1185">Reference proteome</keyword>
<organism evidence="11 12">
    <name type="scientific">Puniceicoccus vermicola</name>
    <dbReference type="NCBI Taxonomy" id="388746"/>
    <lineage>
        <taxon>Bacteria</taxon>
        <taxon>Pseudomonadati</taxon>
        <taxon>Verrucomicrobiota</taxon>
        <taxon>Opitutia</taxon>
        <taxon>Puniceicoccales</taxon>
        <taxon>Puniceicoccaceae</taxon>
        <taxon>Puniceicoccus</taxon>
    </lineage>
</organism>
<dbReference type="Gene3D" id="3.40.50.300">
    <property type="entry name" value="P-loop containing nucleotide triphosphate hydrolases"/>
    <property type="match status" value="1"/>
</dbReference>
<proteinExistence type="inferred from homology"/>
<dbReference type="GO" id="GO:0005886">
    <property type="term" value="C:plasma membrane"/>
    <property type="evidence" value="ECO:0007669"/>
    <property type="project" value="UniProtKB-SubCell"/>
</dbReference>
<feature type="domain" description="SRP54-type proteins GTP-binding" evidence="10">
    <location>
        <begin position="280"/>
        <end position="293"/>
    </location>
</feature>
<dbReference type="SMART" id="SM00382">
    <property type="entry name" value="AAA"/>
    <property type="match status" value="1"/>
</dbReference>
<evidence type="ECO:0000256" key="7">
    <source>
        <dbReference type="ARBA" id="ARBA00023170"/>
    </source>
</evidence>
<dbReference type="SMART" id="SM00962">
    <property type="entry name" value="SRP54"/>
    <property type="match status" value="1"/>
</dbReference>
<evidence type="ECO:0000256" key="2">
    <source>
        <dbReference type="ARBA" id="ARBA00022490"/>
    </source>
</evidence>
<evidence type="ECO:0000256" key="4">
    <source>
        <dbReference type="ARBA" id="ARBA00022801"/>
    </source>
</evidence>
<evidence type="ECO:0000256" key="5">
    <source>
        <dbReference type="ARBA" id="ARBA00023134"/>
    </source>
</evidence>
<comment type="subunit">
    <text evidence="9">Part of the signal recognition particle protein translocation system, which is composed of SRP and FtsY.</text>
</comment>
<dbReference type="RefSeq" id="WP_185694224.1">
    <property type="nucleotide sequence ID" value="NZ_JACHVA010000127.1"/>
</dbReference>
<dbReference type="Pfam" id="PF02881">
    <property type="entry name" value="SRP54_N"/>
    <property type="match status" value="1"/>
</dbReference>
<evidence type="ECO:0000256" key="8">
    <source>
        <dbReference type="ARBA" id="ARBA00048027"/>
    </source>
</evidence>
<accession>A0A7X1B121</accession>
<comment type="similarity">
    <text evidence="9">Belongs to the GTP-binding SRP family. FtsY subfamily.</text>
</comment>
<dbReference type="GO" id="GO:0006614">
    <property type="term" value="P:SRP-dependent cotranslational protein targeting to membrane"/>
    <property type="evidence" value="ECO:0007669"/>
    <property type="project" value="InterPro"/>
</dbReference>
<dbReference type="InterPro" id="IPR003593">
    <property type="entry name" value="AAA+_ATPase"/>
</dbReference>
<dbReference type="GO" id="GO:0005525">
    <property type="term" value="F:GTP binding"/>
    <property type="evidence" value="ECO:0007669"/>
    <property type="project" value="UniProtKB-UniRule"/>
</dbReference>
<evidence type="ECO:0000256" key="1">
    <source>
        <dbReference type="ARBA" id="ARBA00022475"/>
    </source>
</evidence>
<keyword evidence="5 9" id="KW-0342">GTP-binding</keyword>
<dbReference type="Pfam" id="PF00448">
    <property type="entry name" value="SRP54"/>
    <property type="match status" value="1"/>
</dbReference>
<keyword evidence="7 9" id="KW-0675">Receptor</keyword>
<comment type="catalytic activity">
    <reaction evidence="8 9">
        <text>GTP + H2O = GDP + phosphate + H(+)</text>
        <dbReference type="Rhea" id="RHEA:19669"/>
        <dbReference type="ChEBI" id="CHEBI:15377"/>
        <dbReference type="ChEBI" id="CHEBI:15378"/>
        <dbReference type="ChEBI" id="CHEBI:37565"/>
        <dbReference type="ChEBI" id="CHEBI:43474"/>
        <dbReference type="ChEBI" id="CHEBI:58189"/>
        <dbReference type="EC" id="3.6.5.4"/>
    </reaction>
</comment>
<sequence>MSEEKKGFFRRFREGLKKSTRGFTSAVGGVFSRGKLDEDSLNAIEEALFGADFGVETAEEVMEAIRKEYRKNRDLRGKEAAEIGARVLEGILEGAEGNFVPGTNHPSVIALVGVNGSGKTTTSAKIAWRFKETGSTVLVGACDTFRAAANEQLKVWSDRLDIEIIGSHQGADPAAVAFDSFAAAQKRNKDLLVLDTAGRLHTKSNLMEELKKVRRVLGKQREGTPEERWLVVDGSHGTNSIQQARIFHEAFDLTGLVITKLDGTSRGGALVGIYREMNLPIYYVGLGEQPEDLQPFSVKEYCEAIFASGEE</sequence>
<dbReference type="HAMAP" id="MF_00920">
    <property type="entry name" value="FtsY"/>
    <property type="match status" value="1"/>
</dbReference>
<evidence type="ECO:0000313" key="11">
    <source>
        <dbReference type="EMBL" id="MBC2603602.1"/>
    </source>
</evidence>
<evidence type="ECO:0000256" key="6">
    <source>
        <dbReference type="ARBA" id="ARBA00023136"/>
    </source>
</evidence>
<dbReference type="GO" id="GO:0005047">
    <property type="term" value="F:signal recognition particle binding"/>
    <property type="evidence" value="ECO:0007669"/>
    <property type="project" value="TreeGrafter"/>
</dbReference>
<gene>
    <name evidence="9 11" type="primary">ftsY</name>
    <name evidence="11" type="ORF">H5P30_17610</name>
</gene>
<dbReference type="EMBL" id="JACHVA010000127">
    <property type="protein sequence ID" value="MBC2603602.1"/>
    <property type="molecule type" value="Genomic_DNA"/>
</dbReference>
<evidence type="ECO:0000313" key="12">
    <source>
        <dbReference type="Proteomes" id="UP000525652"/>
    </source>
</evidence>
<dbReference type="NCBIfam" id="TIGR00064">
    <property type="entry name" value="ftsY"/>
    <property type="match status" value="1"/>
</dbReference>
<dbReference type="InterPro" id="IPR036225">
    <property type="entry name" value="SRP/SRP_N"/>
</dbReference>